<dbReference type="Pfam" id="PF17919">
    <property type="entry name" value="RT_RNaseH_2"/>
    <property type="match status" value="1"/>
</dbReference>
<name>A0A5B6WQV0_9ROSI</name>
<dbReference type="EMBL" id="SMMG02000002">
    <property type="protein sequence ID" value="KAA3484259.1"/>
    <property type="molecule type" value="Genomic_DNA"/>
</dbReference>
<comment type="caution">
    <text evidence="2">The sequence shown here is derived from an EMBL/GenBank/DDBJ whole genome shotgun (WGS) entry which is preliminary data.</text>
</comment>
<dbReference type="InterPro" id="IPR043128">
    <property type="entry name" value="Rev_trsase/Diguanyl_cyclase"/>
</dbReference>
<feature type="domain" description="Reverse transcriptase/retrotransposon-derived protein RNase H-like" evidence="1">
    <location>
        <begin position="71"/>
        <end position="145"/>
    </location>
</feature>
<protein>
    <submittedName>
        <fullName evidence="2">Retrovirus-related Pol polyprotein from transposon 17.6</fullName>
    </submittedName>
</protein>
<organism evidence="2 3">
    <name type="scientific">Gossypium australe</name>
    <dbReference type="NCBI Taxonomy" id="47621"/>
    <lineage>
        <taxon>Eukaryota</taxon>
        <taxon>Viridiplantae</taxon>
        <taxon>Streptophyta</taxon>
        <taxon>Embryophyta</taxon>
        <taxon>Tracheophyta</taxon>
        <taxon>Spermatophyta</taxon>
        <taxon>Magnoliopsida</taxon>
        <taxon>eudicotyledons</taxon>
        <taxon>Gunneridae</taxon>
        <taxon>Pentapetalae</taxon>
        <taxon>rosids</taxon>
        <taxon>malvids</taxon>
        <taxon>Malvales</taxon>
        <taxon>Malvaceae</taxon>
        <taxon>Malvoideae</taxon>
        <taxon>Gossypium</taxon>
    </lineage>
</organism>
<evidence type="ECO:0000259" key="1">
    <source>
        <dbReference type="Pfam" id="PF17919"/>
    </source>
</evidence>
<keyword evidence="3" id="KW-1185">Reference proteome</keyword>
<dbReference type="PANTHER" id="PTHR34072">
    <property type="entry name" value="ENZYMATIC POLYPROTEIN-RELATED"/>
    <property type="match status" value="1"/>
</dbReference>
<dbReference type="AlphaFoldDB" id="A0A5B6WQV0"/>
<evidence type="ECO:0000313" key="2">
    <source>
        <dbReference type="EMBL" id="KAA3484259.1"/>
    </source>
</evidence>
<sequence>MRILVTRGWILGHLIFVDGIRVDLNKIFAIVNWKPPQNVTEVRYYRRFVKGFLIIILLLTKLLQKDVWFVWTDKCQQSFDQLKKMLMESLHESRKEFTIYSDASLNRLDCVLMQDGKVIVYASHQLKSHEKNYPTHDLELATVVKRGCKCFEPDVFICPESVEYSIDSENQRFYSIRIEN</sequence>
<reference evidence="3" key="1">
    <citation type="journal article" date="2019" name="Plant Biotechnol. J.">
        <title>Genome sequencing of the Australian wild diploid species Gossypium australe highlights disease resistance and delayed gland morphogenesis.</title>
        <authorList>
            <person name="Cai Y."/>
            <person name="Cai X."/>
            <person name="Wang Q."/>
            <person name="Wang P."/>
            <person name="Zhang Y."/>
            <person name="Cai C."/>
            <person name="Xu Y."/>
            <person name="Wang K."/>
            <person name="Zhou Z."/>
            <person name="Wang C."/>
            <person name="Geng S."/>
            <person name="Li B."/>
            <person name="Dong Q."/>
            <person name="Hou Y."/>
            <person name="Wang H."/>
            <person name="Ai P."/>
            <person name="Liu Z."/>
            <person name="Yi F."/>
            <person name="Sun M."/>
            <person name="An G."/>
            <person name="Cheng J."/>
            <person name="Zhang Y."/>
            <person name="Shi Q."/>
            <person name="Xie Y."/>
            <person name="Shi X."/>
            <person name="Chang Y."/>
            <person name="Huang F."/>
            <person name="Chen Y."/>
            <person name="Hong S."/>
            <person name="Mi L."/>
            <person name="Sun Q."/>
            <person name="Zhang L."/>
            <person name="Zhou B."/>
            <person name="Peng R."/>
            <person name="Zhang X."/>
            <person name="Liu F."/>
        </authorList>
    </citation>
    <scope>NUCLEOTIDE SEQUENCE [LARGE SCALE GENOMIC DNA]</scope>
    <source>
        <strain evidence="3">cv. PA1801</strain>
    </source>
</reference>
<dbReference type="PANTHER" id="PTHR34072:SF59">
    <property type="entry name" value="CCHC-TYPE INTEGRASE"/>
    <property type="match status" value="1"/>
</dbReference>
<evidence type="ECO:0000313" key="3">
    <source>
        <dbReference type="Proteomes" id="UP000325315"/>
    </source>
</evidence>
<dbReference type="InterPro" id="IPR041577">
    <property type="entry name" value="RT_RNaseH_2"/>
</dbReference>
<dbReference type="Proteomes" id="UP000325315">
    <property type="component" value="Unassembled WGS sequence"/>
</dbReference>
<proteinExistence type="predicted"/>
<dbReference type="Gene3D" id="3.30.70.270">
    <property type="match status" value="1"/>
</dbReference>
<accession>A0A5B6WQV0</accession>
<dbReference type="OrthoDB" id="415724at2759"/>
<dbReference type="InterPro" id="IPR043502">
    <property type="entry name" value="DNA/RNA_pol_sf"/>
</dbReference>
<dbReference type="SUPFAM" id="SSF56672">
    <property type="entry name" value="DNA/RNA polymerases"/>
    <property type="match status" value="1"/>
</dbReference>
<gene>
    <name evidence="2" type="ORF">EPI10_006352</name>
</gene>